<name>A0A377Q2Z2_9NEIS</name>
<dbReference type="RefSeq" id="WP_115225614.1">
    <property type="nucleotide sequence ID" value="NZ_CAWOLO010000001.1"/>
</dbReference>
<evidence type="ECO:0000313" key="4">
    <source>
        <dbReference type="Proteomes" id="UP000295794"/>
    </source>
</evidence>
<reference evidence="1 3" key="1">
    <citation type="submission" date="2018-06" db="EMBL/GenBank/DDBJ databases">
        <authorList>
            <consortium name="Pathogen Informatics"/>
            <person name="Doyle S."/>
        </authorList>
    </citation>
    <scope>NUCLEOTIDE SEQUENCE [LARGE SCALE GENOMIC DNA]</scope>
    <source>
        <strain evidence="1 3">NCTC11159</strain>
    </source>
</reference>
<protein>
    <submittedName>
        <fullName evidence="1">Protein of uncharacterized function (DUF3800)</fullName>
    </submittedName>
    <submittedName>
        <fullName evidence="2">Uncharacterized protein DUF3800</fullName>
    </submittedName>
</protein>
<dbReference type="InterPro" id="IPR024524">
    <property type="entry name" value="DUF3800"/>
</dbReference>
<accession>A0A377Q2Z2</accession>
<dbReference type="AlphaFoldDB" id="A0A377Q2Z2"/>
<proteinExistence type="predicted"/>
<dbReference type="EMBL" id="UGHR01000001">
    <property type="protein sequence ID" value="STQ89128.1"/>
    <property type="molecule type" value="Genomic_DNA"/>
</dbReference>
<dbReference type="Proteomes" id="UP000255108">
    <property type="component" value="Unassembled WGS sequence"/>
</dbReference>
<dbReference type="EMBL" id="SMBT01000001">
    <property type="protein sequence ID" value="TCU90101.1"/>
    <property type="molecule type" value="Genomic_DNA"/>
</dbReference>
<organism evidence="1 3">
    <name type="scientific">Iodobacter fluviatilis</name>
    <dbReference type="NCBI Taxonomy" id="537"/>
    <lineage>
        <taxon>Bacteria</taxon>
        <taxon>Pseudomonadati</taxon>
        <taxon>Pseudomonadota</taxon>
        <taxon>Betaproteobacteria</taxon>
        <taxon>Neisseriales</taxon>
        <taxon>Chitinibacteraceae</taxon>
        <taxon>Iodobacter</taxon>
    </lineage>
</organism>
<evidence type="ECO:0000313" key="3">
    <source>
        <dbReference type="Proteomes" id="UP000255108"/>
    </source>
</evidence>
<gene>
    <name evidence="2" type="ORF">EV682_101120</name>
    <name evidence="1" type="ORF">NCTC11159_00139</name>
</gene>
<evidence type="ECO:0000313" key="1">
    <source>
        <dbReference type="EMBL" id="STQ89128.1"/>
    </source>
</evidence>
<dbReference type="OrthoDB" id="9799211at2"/>
<dbReference type="Pfam" id="PF12686">
    <property type="entry name" value="DUF3800"/>
    <property type="match status" value="1"/>
</dbReference>
<keyword evidence="4" id="KW-1185">Reference proteome</keyword>
<evidence type="ECO:0000313" key="2">
    <source>
        <dbReference type="EMBL" id="TCU90101.1"/>
    </source>
</evidence>
<reference evidence="2 4" key="2">
    <citation type="submission" date="2019-03" db="EMBL/GenBank/DDBJ databases">
        <title>Genomic Encyclopedia of Type Strains, Phase IV (KMG-IV): sequencing the most valuable type-strain genomes for metagenomic binning, comparative biology and taxonomic classification.</title>
        <authorList>
            <person name="Goeker M."/>
        </authorList>
    </citation>
    <scope>NUCLEOTIDE SEQUENCE [LARGE SCALE GENOMIC DNA]</scope>
    <source>
        <strain evidence="2 4">DSM 3764</strain>
    </source>
</reference>
<dbReference type="Proteomes" id="UP000295794">
    <property type="component" value="Unassembled WGS sequence"/>
</dbReference>
<sequence length="233" mass="26822">MNELFHVYCDESCHLENDAAKAMVLGAVWCPASHRQMLARELKALKKQYGLAPNFEIKWVKVSPSKLDFYLAVIDLFFAQPLLHFRGLVVPDKSCLQHDKFGQSHDEFYYKMWYHLLNRLISPEERYRIFLDIKDTQGQAKVGKLHDVLCNANYDFDRAVIESIELVHSHDVLLLQLADLLIGALGYVHRGLTESPAKLAVIARIREQSGLNLLQSSLVRAEKFNVFVWRPQA</sequence>